<reference evidence="1" key="1">
    <citation type="submission" date="2019-11" db="EMBL/GenBank/DDBJ databases">
        <authorList>
            <person name="Feng L."/>
        </authorList>
    </citation>
    <scope>NUCLEOTIDE SEQUENCE</scope>
    <source>
        <strain evidence="1">SLutetiensisLFYP71</strain>
    </source>
</reference>
<organism evidence="1">
    <name type="scientific">Streptococcus lutetiensis</name>
    <dbReference type="NCBI Taxonomy" id="150055"/>
    <lineage>
        <taxon>Bacteria</taxon>
        <taxon>Bacillati</taxon>
        <taxon>Bacillota</taxon>
        <taxon>Bacilli</taxon>
        <taxon>Lactobacillales</taxon>
        <taxon>Streptococcaceae</taxon>
        <taxon>Streptococcus</taxon>
    </lineage>
</organism>
<protein>
    <submittedName>
        <fullName evidence="1">Uncharacterized protein</fullName>
    </submittedName>
</protein>
<gene>
    <name evidence="1" type="ORF">SLLFYP71_00432</name>
</gene>
<dbReference type="Gene3D" id="3.40.50.720">
    <property type="entry name" value="NAD(P)-binding Rossmann-like Domain"/>
    <property type="match status" value="1"/>
</dbReference>
<evidence type="ECO:0000313" key="1">
    <source>
        <dbReference type="EMBL" id="VYU36927.1"/>
    </source>
</evidence>
<dbReference type="EMBL" id="CACRUI010000045">
    <property type="protein sequence ID" value="VYU36927.1"/>
    <property type="molecule type" value="Genomic_DNA"/>
</dbReference>
<proteinExistence type="predicted"/>
<accession>A0A6N3EH43</accession>
<dbReference type="AlphaFoldDB" id="A0A6N3EH43"/>
<sequence>MLNELHADGKRTGNYILAGEEFTFNDKGESAISYADYAIGFVDEIENTKHIQECISLLGK</sequence>
<name>A0A6N3EH43_9STRE</name>